<organism evidence="16 17">
    <name type="scientific">Clunio marinus</name>
    <dbReference type="NCBI Taxonomy" id="568069"/>
    <lineage>
        <taxon>Eukaryota</taxon>
        <taxon>Metazoa</taxon>
        <taxon>Ecdysozoa</taxon>
        <taxon>Arthropoda</taxon>
        <taxon>Hexapoda</taxon>
        <taxon>Insecta</taxon>
        <taxon>Pterygota</taxon>
        <taxon>Neoptera</taxon>
        <taxon>Endopterygota</taxon>
        <taxon>Diptera</taxon>
        <taxon>Nematocera</taxon>
        <taxon>Chironomoidea</taxon>
        <taxon>Chironomidae</taxon>
        <taxon>Clunio</taxon>
    </lineage>
</organism>
<dbReference type="PANTHER" id="PTHR10822">
    <property type="entry name" value="GLYPICAN"/>
    <property type="match status" value="1"/>
</dbReference>
<feature type="region of interest" description="Disordered" evidence="13">
    <location>
        <begin position="556"/>
        <end position="600"/>
    </location>
</feature>
<keyword evidence="14" id="KW-1133">Transmembrane helix</keyword>
<evidence type="ECO:0000256" key="5">
    <source>
        <dbReference type="ARBA" id="ARBA00022729"/>
    </source>
</evidence>
<keyword evidence="17" id="KW-1185">Reference proteome</keyword>
<keyword evidence="7 12" id="KW-0472">Membrane</keyword>
<dbReference type="OrthoDB" id="6380619at2759"/>
<dbReference type="InterPro" id="IPR001863">
    <property type="entry name" value="Glypican"/>
</dbReference>
<keyword evidence="10 12" id="KW-0449">Lipoprotein</keyword>
<accession>A0A1J1HX35</accession>
<feature type="transmembrane region" description="Helical" evidence="14">
    <location>
        <begin position="603"/>
        <end position="620"/>
    </location>
</feature>
<evidence type="ECO:0000256" key="7">
    <source>
        <dbReference type="ARBA" id="ARBA00023136"/>
    </source>
</evidence>
<name>A0A1J1HX35_9DIPT</name>
<feature type="compositionally biased region" description="Low complexity" evidence="13">
    <location>
        <begin position="590"/>
        <end position="600"/>
    </location>
</feature>
<comment type="function">
    <text evidence="12">Cell surface proteoglycan.</text>
</comment>
<dbReference type="GO" id="GO:0009986">
    <property type="term" value="C:cell surface"/>
    <property type="evidence" value="ECO:0007669"/>
    <property type="project" value="TreeGrafter"/>
</dbReference>
<evidence type="ECO:0000256" key="8">
    <source>
        <dbReference type="ARBA" id="ARBA00023180"/>
    </source>
</evidence>
<evidence type="ECO:0000256" key="13">
    <source>
        <dbReference type="SAM" id="MobiDB-lite"/>
    </source>
</evidence>
<dbReference type="GO" id="GO:0005576">
    <property type="term" value="C:extracellular region"/>
    <property type="evidence" value="ECO:0007669"/>
    <property type="project" value="TreeGrafter"/>
</dbReference>
<evidence type="ECO:0000256" key="10">
    <source>
        <dbReference type="ARBA" id="ARBA00023288"/>
    </source>
</evidence>
<keyword evidence="8" id="KW-0325">Glycoprotein</keyword>
<dbReference type="Proteomes" id="UP000183832">
    <property type="component" value="Unassembled WGS sequence"/>
</dbReference>
<evidence type="ECO:0000313" key="17">
    <source>
        <dbReference type="Proteomes" id="UP000183832"/>
    </source>
</evidence>
<gene>
    <name evidence="16" type="ORF">CLUMA_CG006270</name>
</gene>
<evidence type="ECO:0000256" key="15">
    <source>
        <dbReference type="SAM" id="SignalP"/>
    </source>
</evidence>
<evidence type="ECO:0000256" key="2">
    <source>
        <dbReference type="ARBA" id="ARBA00010260"/>
    </source>
</evidence>
<feature type="chain" id="PRO_5009619075" evidence="15">
    <location>
        <begin position="25"/>
        <end position="628"/>
    </location>
</feature>
<comment type="subcellular location">
    <subcellularLocation>
        <location evidence="1 12">Cell membrane</location>
        <topology evidence="1 12">Lipid-anchor</topology>
        <topology evidence="1 12">GPI-anchor</topology>
    </subcellularLocation>
</comment>
<keyword evidence="5 15" id="KW-0732">Signal</keyword>
<feature type="compositionally biased region" description="Basic and acidic residues" evidence="13">
    <location>
        <begin position="389"/>
        <end position="416"/>
    </location>
</feature>
<keyword evidence="4 12" id="KW-0336">GPI-anchor</keyword>
<evidence type="ECO:0000256" key="4">
    <source>
        <dbReference type="ARBA" id="ARBA00022622"/>
    </source>
</evidence>
<dbReference type="STRING" id="568069.A0A1J1HX35"/>
<keyword evidence="9 12" id="KW-0357">Heparan sulfate</keyword>
<keyword evidence="6 12" id="KW-0654">Proteoglycan</keyword>
<evidence type="ECO:0000256" key="12">
    <source>
        <dbReference type="RuleBase" id="RU003519"/>
    </source>
</evidence>
<evidence type="ECO:0000256" key="6">
    <source>
        <dbReference type="ARBA" id="ARBA00022974"/>
    </source>
</evidence>
<dbReference type="Pfam" id="PF01153">
    <property type="entry name" value="Glypican"/>
    <property type="match status" value="1"/>
</dbReference>
<evidence type="ECO:0000256" key="14">
    <source>
        <dbReference type="SAM" id="Phobius"/>
    </source>
</evidence>
<protein>
    <submittedName>
        <fullName evidence="16">CLUMA_CG006270, isoform A</fullName>
    </submittedName>
</protein>
<keyword evidence="3" id="KW-1003">Cell membrane</keyword>
<evidence type="ECO:0000313" key="16">
    <source>
        <dbReference type="EMBL" id="CRK92663.1"/>
    </source>
</evidence>
<keyword evidence="14" id="KW-0812">Transmembrane</keyword>
<evidence type="ECO:0000256" key="11">
    <source>
        <dbReference type="RuleBase" id="RU003518"/>
    </source>
</evidence>
<feature type="region of interest" description="Disordered" evidence="13">
    <location>
        <begin position="389"/>
        <end position="428"/>
    </location>
</feature>
<dbReference type="GO" id="GO:1905475">
    <property type="term" value="P:regulation of protein localization to membrane"/>
    <property type="evidence" value="ECO:0007669"/>
    <property type="project" value="TreeGrafter"/>
</dbReference>
<dbReference type="GO" id="GO:0098552">
    <property type="term" value="C:side of membrane"/>
    <property type="evidence" value="ECO:0007669"/>
    <property type="project" value="UniProtKB-KW"/>
</dbReference>
<comment type="similarity">
    <text evidence="2 11">Belongs to the glypican family.</text>
</comment>
<sequence>MKMKIKLIFTWCYLLFILINHKSSIFFASAKNLEAQNIGKCSEHIGRFFKSILNVTIHPSTKVGEICGGNCCDNKTEKEILEKSIKKFEENVKYQLKSLKGFWESTFTIYKDHVLELSYQSENKTLNLFSTVYRRMSPLSRSPILELYKSIRSHISLLKPLYEDELDATIDNFFRNLFPLAYHHAVHSRDADDDAMARDFHIDYKNCLEKSYDALQPFGEIPFFISRMLLQSVGGANVFLRSLDHGASILTATENLPFNSPNRNCQQALLKMNYCASCNGHNYHHIKPCYGLCSNVIRNQNKSFAHVTSDIFHRGCVTQFLGDLDTDWNSFSEDLERLMTLIRNKDGIESVIKNLDGKLSEAIMHAMTNGPELEKKVLKSCGIPSIRRNDKIPSYDSSKESNEKNINDGPSLEKKQVPPVHNGNKWAPPPDTEMLLFLTHLDQSKSLTLRLANSYCDDDRYQMQDRDCWTGSNLGDYTHKVMDIHSQKYNPEVPTLQSINNDQLHQLNDQLITMKNMVNKQMTHLLRSDSDKMFADMAEGSTNYHDLDHDYDDERYEDEEMSGSGESNYDPLPPNFQPGVLDDNNHNRMSPGSPASSGSSNKVSLVTVALVLFSIIVINLNRYKRRNG</sequence>
<evidence type="ECO:0000256" key="9">
    <source>
        <dbReference type="ARBA" id="ARBA00023207"/>
    </source>
</evidence>
<dbReference type="GO" id="GO:0016477">
    <property type="term" value="P:cell migration"/>
    <property type="evidence" value="ECO:0007669"/>
    <property type="project" value="TreeGrafter"/>
</dbReference>
<evidence type="ECO:0000256" key="3">
    <source>
        <dbReference type="ARBA" id="ARBA00022475"/>
    </source>
</evidence>
<dbReference type="PANTHER" id="PTHR10822:SF29">
    <property type="entry name" value="DIVISION ABNORMALLY DELAYED PROTEIN"/>
    <property type="match status" value="1"/>
</dbReference>
<dbReference type="GO" id="GO:0090263">
    <property type="term" value="P:positive regulation of canonical Wnt signaling pathway"/>
    <property type="evidence" value="ECO:0007669"/>
    <property type="project" value="TreeGrafter"/>
</dbReference>
<reference evidence="16 17" key="1">
    <citation type="submission" date="2015-04" db="EMBL/GenBank/DDBJ databases">
        <authorList>
            <person name="Syromyatnikov M.Y."/>
            <person name="Popov V.N."/>
        </authorList>
    </citation>
    <scope>NUCLEOTIDE SEQUENCE [LARGE SCALE GENOMIC DNA]</scope>
</reference>
<dbReference type="EMBL" id="CVRI01000035">
    <property type="protein sequence ID" value="CRK92663.1"/>
    <property type="molecule type" value="Genomic_DNA"/>
</dbReference>
<proteinExistence type="inferred from homology"/>
<evidence type="ECO:0000256" key="1">
    <source>
        <dbReference type="ARBA" id="ARBA00004609"/>
    </source>
</evidence>
<dbReference type="AlphaFoldDB" id="A0A1J1HX35"/>
<dbReference type="GO" id="GO:0005886">
    <property type="term" value="C:plasma membrane"/>
    <property type="evidence" value="ECO:0007669"/>
    <property type="project" value="UniProtKB-SubCell"/>
</dbReference>
<feature type="signal peptide" evidence="15">
    <location>
        <begin position="1"/>
        <end position="24"/>
    </location>
</feature>